<keyword evidence="2" id="KW-1185">Reference proteome</keyword>
<dbReference type="OrthoDB" id="350535at2"/>
<organism evidence="1 2">
    <name type="scientific">Deinococcus soli</name>
    <name type="common">ex Cha et al. 2016</name>
    <dbReference type="NCBI Taxonomy" id="1309411"/>
    <lineage>
        <taxon>Bacteria</taxon>
        <taxon>Thermotogati</taxon>
        <taxon>Deinococcota</taxon>
        <taxon>Deinococci</taxon>
        <taxon>Deinococcales</taxon>
        <taxon>Deinococcaceae</taxon>
        <taxon>Deinococcus</taxon>
    </lineage>
</organism>
<dbReference type="PANTHER" id="PTHR37297:SF1">
    <property type="entry name" value="PROTEIN NRDI"/>
    <property type="match status" value="1"/>
</dbReference>
<dbReference type="SUPFAM" id="SSF52218">
    <property type="entry name" value="Flavoproteins"/>
    <property type="match status" value="1"/>
</dbReference>
<evidence type="ECO:0000313" key="2">
    <source>
        <dbReference type="Proteomes" id="UP000034024"/>
    </source>
</evidence>
<dbReference type="InterPro" id="IPR029039">
    <property type="entry name" value="Flavoprotein-like_sf"/>
</dbReference>
<dbReference type="PANTHER" id="PTHR37297">
    <property type="entry name" value="PROTEIN NRDI"/>
    <property type="match status" value="1"/>
</dbReference>
<gene>
    <name evidence="1" type="ORF">SY84_15135</name>
</gene>
<evidence type="ECO:0000313" key="1">
    <source>
        <dbReference type="EMBL" id="AKH18130.1"/>
    </source>
</evidence>
<sequence>MRLVFDSLTGNVRRFATTLAREAGGLPVGSVRDEPPAPGEGFLLLTYTFGSGQVPDSTAAFLREHGAGLRGVVASGSYHWGENFGRAGDRIAAQFGVPLVARLNKGGTAADRAAVLAWLAGQGKESSAAWVSPLVAERTNEWIPGLN</sequence>
<dbReference type="InterPro" id="IPR004465">
    <property type="entry name" value="RNR_NrdI"/>
</dbReference>
<dbReference type="Pfam" id="PF07972">
    <property type="entry name" value="Flavodoxin_NdrI"/>
    <property type="match status" value="1"/>
</dbReference>
<dbReference type="EMBL" id="CP011389">
    <property type="protein sequence ID" value="AKH18130.1"/>
    <property type="molecule type" value="Genomic_DNA"/>
</dbReference>
<reference evidence="1 2" key="1">
    <citation type="submission" date="2015-01" db="EMBL/GenBank/DDBJ databases">
        <title>Deinococcus soli/N5/whole genome sequencing.</title>
        <authorList>
            <person name="Kim M.K."/>
            <person name="Srinivasan S."/>
            <person name="Lee J.-J."/>
        </authorList>
    </citation>
    <scope>NUCLEOTIDE SEQUENCE [LARGE SCALE GENOMIC DNA]</scope>
    <source>
        <strain evidence="1 2">N5</strain>
    </source>
</reference>
<dbReference type="KEGG" id="dch:SY84_15135"/>
<dbReference type="Gene3D" id="3.40.50.360">
    <property type="match status" value="1"/>
</dbReference>
<proteinExistence type="predicted"/>
<name>A0A0F7JTT1_9DEIO</name>
<dbReference type="AlphaFoldDB" id="A0A0F7JTT1"/>
<protein>
    <submittedName>
        <fullName evidence="1">NrdI</fullName>
    </submittedName>
</protein>
<accession>A0A0F7JTT1</accession>
<dbReference type="Proteomes" id="UP000034024">
    <property type="component" value="Chromosome"/>
</dbReference>
<dbReference type="PATRIC" id="fig|1309411.5.peg.3090"/>
<dbReference type="GO" id="GO:0010181">
    <property type="term" value="F:FMN binding"/>
    <property type="evidence" value="ECO:0007669"/>
    <property type="project" value="InterPro"/>
</dbReference>